<dbReference type="InParanoid" id="A8NN23"/>
<evidence type="ECO:0000313" key="2">
    <source>
        <dbReference type="EMBL" id="EAU86805.1"/>
    </source>
</evidence>
<dbReference type="AlphaFoldDB" id="A8NN23"/>
<name>A8NN23_COPC7</name>
<reference evidence="2 3" key="1">
    <citation type="journal article" date="2010" name="Proc. Natl. Acad. Sci. U.S.A.">
        <title>Insights into evolution of multicellular fungi from the assembled chromosomes of the mushroom Coprinopsis cinerea (Coprinus cinereus).</title>
        <authorList>
            <person name="Stajich J.E."/>
            <person name="Wilke S.K."/>
            <person name="Ahren D."/>
            <person name="Au C.H."/>
            <person name="Birren B.W."/>
            <person name="Borodovsky M."/>
            <person name="Burns C."/>
            <person name="Canback B."/>
            <person name="Casselton L.A."/>
            <person name="Cheng C.K."/>
            <person name="Deng J."/>
            <person name="Dietrich F.S."/>
            <person name="Fargo D.C."/>
            <person name="Farman M.L."/>
            <person name="Gathman A.C."/>
            <person name="Goldberg J."/>
            <person name="Guigo R."/>
            <person name="Hoegger P.J."/>
            <person name="Hooker J.B."/>
            <person name="Huggins A."/>
            <person name="James T.Y."/>
            <person name="Kamada T."/>
            <person name="Kilaru S."/>
            <person name="Kodira C."/>
            <person name="Kues U."/>
            <person name="Kupfer D."/>
            <person name="Kwan H.S."/>
            <person name="Lomsadze A."/>
            <person name="Li W."/>
            <person name="Lilly W.W."/>
            <person name="Ma L.J."/>
            <person name="Mackey A.J."/>
            <person name="Manning G."/>
            <person name="Martin F."/>
            <person name="Muraguchi H."/>
            <person name="Natvig D.O."/>
            <person name="Palmerini H."/>
            <person name="Ramesh M.A."/>
            <person name="Rehmeyer C.J."/>
            <person name="Roe B.A."/>
            <person name="Shenoy N."/>
            <person name="Stanke M."/>
            <person name="Ter-Hovhannisyan V."/>
            <person name="Tunlid A."/>
            <person name="Velagapudi R."/>
            <person name="Vision T.J."/>
            <person name="Zeng Q."/>
            <person name="Zolan M.E."/>
            <person name="Pukkila P.J."/>
        </authorList>
    </citation>
    <scope>NUCLEOTIDE SEQUENCE [LARGE SCALE GENOMIC DNA]</scope>
    <source>
        <strain evidence="3">Okayama-7 / 130 / ATCC MYA-4618 / FGSC 9003</strain>
    </source>
</reference>
<comment type="caution">
    <text evidence="2">The sequence shown here is derived from an EMBL/GenBank/DDBJ whole genome shotgun (WGS) entry which is preliminary data.</text>
</comment>
<feature type="compositionally biased region" description="Basic and acidic residues" evidence="1">
    <location>
        <begin position="14"/>
        <end position="25"/>
    </location>
</feature>
<accession>A8NN23</accession>
<dbReference type="EMBL" id="AACS02000012">
    <property type="protein sequence ID" value="EAU86805.1"/>
    <property type="molecule type" value="Genomic_DNA"/>
</dbReference>
<dbReference type="KEGG" id="cci:CC1G_09930"/>
<proteinExistence type="predicted"/>
<feature type="region of interest" description="Disordered" evidence="1">
    <location>
        <begin position="1"/>
        <end position="25"/>
    </location>
</feature>
<dbReference type="OrthoDB" id="3269405at2759"/>
<keyword evidence="3" id="KW-1185">Reference proteome</keyword>
<gene>
    <name evidence="2" type="ORF">CC1G_09930</name>
</gene>
<protein>
    <submittedName>
        <fullName evidence="2">Uncharacterized protein</fullName>
    </submittedName>
</protein>
<dbReference type="GeneID" id="6011562"/>
<organism evidence="2 3">
    <name type="scientific">Coprinopsis cinerea (strain Okayama-7 / 130 / ATCC MYA-4618 / FGSC 9003)</name>
    <name type="common">Inky cap fungus</name>
    <name type="synonym">Hormographiella aspergillata</name>
    <dbReference type="NCBI Taxonomy" id="240176"/>
    <lineage>
        <taxon>Eukaryota</taxon>
        <taxon>Fungi</taxon>
        <taxon>Dikarya</taxon>
        <taxon>Basidiomycota</taxon>
        <taxon>Agaricomycotina</taxon>
        <taxon>Agaricomycetes</taxon>
        <taxon>Agaricomycetidae</taxon>
        <taxon>Agaricales</taxon>
        <taxon>Agaricineae</taxon>
        <taxon>Psathyrellaceae</taxon>
        <taxon>Coprinopsis</taxon>
    </lineage>
</organism>
<evidence type="ECO:0000256" key="1">
    <source>
        <dbReference type="SAM" id="MobiDB-lite"/>
    </source>
</evidence>
<dbReference type="VEuPathDB" id="FungiDB:CC1G_09930"/>
<dbReference type="Proteomes" id="UP000001861">
    <property type="component" value="Unassembled WGS sequence"/>
</dbReference>
<dbReference type="RefSeq" id="XP_001835039.1">
    <property type="nucleotide sequence ID" value="XM_001834987.1"/>
</dbReference>
<evidence type="ECO:0000313" key="3">
    <source>
        <dbReference type="Proteomes" id="UP000001861"/>
    </source>
</evidence>
<sequence>MFTIRLTVPPLPPWDDKTERSPEFESGKLPNLTFDYIHGRGKGIRLSDLLHGRDAQWLAPKMIDGTAPVFSSVMSHITLYVYWPGYDENTTEDMTDIPLNVTTITRAELARIVGVIISTFIRNRQAGSLKGTKPEWDLSSVELQDVFVSGIRHVFGHVYHAVIHIEKQT</sequence>